<dbReference type="InterPro" id="IPR011527">
    <property type="entry name" value="ABC1_TM_dom"/>
</dbReference>
<dbReference type="InterPro" id="IPR039421">
    <property type="entry name" value="Type_1_exporter"/>
</dbReference>
<dbReference type="Pfam" id="PF00664">
    <property type="entry name" value="ABC_membrane"/>
    <property type="match status" value="1"/>
</dbReference>
<keyword evidence="8" id="KW-1185">Reference proteome</keyword>
<keyword evidence="3" id="KW-0547">Nucleotide-binding</keyword>
<dbReference type="InterPro" id="IPR017871">
    <property type="entry name" value="ABC_transporter-like_CS"/>
</dbReference>
<dbReference type="InterPro" id="IPR003439">
    <property type="entry name" value="ABC_transporter-like_ATP-bd"/>
</dbReference>
<organism evidence="7 8">
    <name type="scientific">Lactobacillus helsingborgensis</name>
    <dbReference type="NCBI Taxonomy" id="1218494"/>
    <lineage>
        <taxon>Bacteria</taxon>
        <taxon>Bacillati</taxon>
        <taxon>Bacillota</taxon>
        <taxon>Bacilli</taxon>
        <taxon>Lactobacillales</taxon>
        <taxon>Lactobacillaceae</taxon>
        <taxon>Lactobacillus</taxon>
    </lineage>
</organism>
<dbReference type="Gene3D" id="3.40.50.300">
    <property type="entry name" value="P-loop containing nucleotide triphosphate hydrolases"/>
    <property type="match status" value="1"/>
</dbReference>
<evidence type="ECO:0000256" key="2">
    <source>
        <dbReference type="ARBA" id="ARBA00022692"/>
    </source>
</evidence>
<dbReference type="SUPFAM" id="SSF90123">
    <property type="entry name" value="ABC transporter transmembrane region"/>
    <property type="match status" value="1"/>
</dbReference>
<evidence type="ECO:0000313" key="8">
    <source>
        <dbReference type="Proteomes" id="UP001164557"/>
    </source>
</evidence>
<evidence type="ECO:0000256" key="1">
    <source>
        <dbReference type="ARBA" id="ARBA00004651"/>
    </source>
</evidence>
<dbReference type="PROSITE" id="PS00211">
    <property type="entry name" value="ABC_TRANSPORTER_1"/>
    <property type="match status" value="1"/>
</dbReference>
<dbReference type="Gene3D" id="1.20.1560.10">
    <property type="entry name" value="ABC transporter type 1, transmembrane domain"/>
    <property type="match status" value="1"/>
</dbReference>
<dbReference type="Proteomes" id="UP001164557">
    <property type="component" value="Chromosome"/>
</dbReference>
<keyword evidence="2" id="KW-0812">Transmembrane</keyword>
<evidence type="ECO:0000313" key="7">
    <source>
        <dbReference type="EMBL" id="UZX29166.1"/>
    </source>
</evidence>
<dbReference type="Pfam" id="PF00005">
    <property type="entry name" value="ABC_tran"/>
    <property type="match status" value="1"/>
</dbReference>
<dbReference type="SMART" id="SM00382">
    <property type="entry name" value="AAA"/>
    <property type="match status" value="1"/>
</dbReference>
<dbReference type="PANTHER" id="PTHR24221:SF654">
    <property type="entry name" value="ATP-BINDING CASSETTE SUB-FAMILY B MEMBER 6"/>
    <property type="match status" value="1"/>
</dbReference>
<dbReference type="CDD" id="cd03228">
    <property type="entry name" value="ABCC_MRP_Like"/>
    <property type="match status" value="1"/>
</dbReference>
<dbReference type="PANTHER" id="PTHR24221">
    <property type="entry name" value="ATP-BINDING CASSETTE SUB-FAMILY B"/>
    <property type="match status" value="1"/>
</dbReference>
<evidence type="ECO:0000256" key="5">
    <source>
        <dbReference type="ARBA" id="ARBA00022989"/>
    </source>
</evidence>
<evidence type="ECO:0000256" key="4">
    <source>
        <dbReference type="ARBA" id="ARBA00022840"/>
    </source>
</evidence>
<dbReference type="RefSeq" id="WP_038523502.1">
    <property type="nucleotide sequence ID" value="NZ_BPOZ01000005.1"/>
</dbReference>
<protein>
    <submittedName>
        <fullName evidence="7">ABC transporter ATP-binding protein/permease</fullName>
    </submittedName>
</protein>
<dbReference type="GO" id="GO:0140359">
    <property type="term" value="F:ABC-type transporter activity"/>
    <property type="evidence" value="ECO:0007669"/>
    <property type="project" value="InterPro"/>
</dbReference>
<dbReference type="GO" id="GO:0005886">
    <property type="term" value="C:plasma membrane"/>
    <property type="evidence" value="ECO:0007669"/>
    <property type="project" value="UniProtKB-SubCell"/>
</dbReference>
<dbReference type="GO" id="GO:0034040">
    <property type="term" value="F:ATPase-coupled lipid transmembrane transporter activity"/>
    <property type="evidence" value="ECO:0007669"/>
    <property type="project" value="TreeGrafter"/>
</dbReference>
<keyword evidence="6" id="KW-0472">Membrane</keyword>
<evidence type="ECO:0000256" key="3">
    <source>
        <dbReference type="ARBA" id="ARBA00022741"/>
    </source>
</evidence>
<evidence type="ECO:0000256" key="6">
    <source>
        <dbReference type="ARBA" id="ARBA00023136"/>
    </source>
</evidence>
<dbReference type="KEGG" id="lhs:DLD54_06235"/>
<gene>
    <name evidence="7" type="ORF">LDX53_06185</name>
</gene>
<dbReference type="InterPro" id="IPR003593">
    <property type="entry name" value="AAA+_ATPase"/>
</dbReference>
<keyword evidence="4 7" id="KW-0067">ATP-binding</keyword>
<dbReference type="SUPFAM" id="SSF52540">
    <property type="entry name" value="P-loop containing nucleoside triphosphate hydrolases"/>
    <property type="match status" value="1"/>
</dbReference>
<dbReference type="GO" id="GO:0016887">
    <property type="term" value="F:ATP hydrolysis activity"/>
    <property type="evidence" value="ECO:0007669"/>
    <property type="project" value="InterPro"/>
</dbReference>
<sequence>MGLFHYFKKAKLPFCLVIFLTIAKAGLLTLSGIASANALSAVARLNGRQFFTWIIVMGGANIFFALVGYFCQLASTYLRQDIDTLIRNDVARSLANSSYSSFHRQTTATYTSWLTNDIQTINEYGIGDLLMIIQQVSEIIMGSITLAYFHYSLLIVTLLLAVIVLLLPRFFAKSMASRSLALTRANERLVNTVTDILDGFNTLFLVNLPHRIITKIDHASSDVKKHAAAYTKAAGKSQWLTDLGSALSQVLILAQSGLLILLHLTPIGTISGAQYFAGIIFAELGGISFNWQEFKSLKPIMNKLQSIRQSSQKEDNAITAADSPSIKLKNLSYAYPEKDRAVLTNITFTFNAHQKYVLLGDSASGKSTLLKLISGLLTDYHGELFLDRQNYCALSDRQLHQKIGYVEQDPYIFNASVKWNLTLGQEVSTEKLNSIIRACGLASMIKKLPAGLDTVLDARGTSLSGGQKQKIAFARQLLRDTPIYLLDEATSSLDKETSNALEMLILSQQNKTVIMVTHHLQDETARLADQIISINELNNAE</sequence>
<reference evidence="7" key="1">
    <citation type="submission" date="2021-09" db="EMBL/GenBank/DDBJ databases">
        <title>Lactobacillus species from Apis mellifera, Switzerland.</title>
        <authorList>
            <person name="Pfister J."/>
            <person name="Brown A."/>
            <person name="Neumann P."/>
            <person name="Collaud A."/>
            <person name="Retschnig G."/>
            <person name="Perreten V."/>
        </authorList>
    </citation>
    <scope>NUCLEOTIDE SEQUENCE</scope>
    <source>
        <strain evidence="7">IBH002</strain>
    </source>
</reference>
<comment type="subcellular location">
    <subcellularLocation>
        <location evidence="1">Cell membrane</location>
        <topology evidence="1">Multi-pass membrane protein</topology>
    </subcellularLocation>
</comment>
<dbReference type="PROSITE" id="PS50893">
    <property type="entry name" value="ABC_TRANSPORTER_2"/>
    <property type="match status" value="1"/>
</dbReference>
<proteinExistence type="predicted"/>
<dbReference type="InterPro" id="IPR027417">
    <property type="entry name" value="P-loop_NTPase"/>
</dbReference>
<dbReference type="InterPro" id="IPR036640">
    <property type="entry name" value="ABC1_TM_sf"/>
</dbReference>
<dbReference type="PROSITE" id="PS50929">
    <property type="entry name" value="ABC_TM1F"/>
    <property type="match status" value="1"/>
</dbReference>
<dbReference type="EMBL" id="CP084389">
    <property type="protein sequence ID" value="UZX29166.1"/>
    <property type="molecule type" value="Genomic_DNA"/>
</dbReference>
<dbReference type="AlphaFoldDB" id="A0A0F4LZ83"/>
<name>A0A0F4LZ83_9LACO</name>
<keyword evidence="5" id="KW-1133">Transmembrane helix</keyword>
<dbReference type="OrthoDB" id="95687at2"/>
<accession>A0A0F4LZ83</accession>
<dbReference type="GO" id="GO:0005524">
    <property type="term" value="F:ATP binding"/>
    <property type="evidence" value="ECO:0007669"/>
    <property type="project" value="UniProtKB-KW"/>
</dbReference>